<reference evidence="1" key="2">
    <citation type="journal article" date="2021" name="Sci. Rep.">
        <title>The distribution of antibiotic resistance genes in chicken gut microbiota commensals.</title>
        <authorList>
            <person name="Juricova H."/>
            <person name="Matiasovicova J."/>
            <person name="Kubasova T."/>
            <person name="Cejkova D."/>
            <person name="Rychlik I."/>
        </authorList>
    </citation>
    <scope>NUCLEOTIDE SEQUENCE</scope>
    <source>
        <strain evidence="1">An420c</strain>
    </source>
</reference>
<dbReference type="InterPro" id="IPR002831">
    <property type="entry name" value="Tscrpt_reg_TrmB_N"/>
</dbReference>
<dbReference type="AlphaFoldDB" id="A0A938XGZ6"/>
<reference evidence="1" key="1">
    <citation type="submission" date="2020-08" db="EMBL/GenBank/DDBJ databases">
        <authorList>
            <person name="Cejkova D."/>
            <person name="Kubasova T."/>
            <person name="Jahodarova E."/>
            <person name="Rychlik I."/>
        </authorList>
    </citation>
    <scope>NUCLEOTIDE SEQUENCE</scope>
    <source>
        <strain evidence="1">An420c</strain>
    </source>
</reference>
<dbReference type="CDD" id="cd09124">
    <property type="entry name" value="PLDc_like_TrmB_middle"/>
    <property type="match status" value="1"/>
</dbReference>
<name>A0A938XGZ6_9CLOT</name>
<dbReference type="RefSeq" id="WP_204909715.1">
    <property type="nucleotide sequence ID" value="NZ_JACJLV010000055.1"/>
</dbReference>
<gene>
    <name evidence="1" type="ORF">H6A13_11585</name>
</gene>
<dbReference type="InterPro" id="IPR036390">
    <property type="entry name" value="WH_DNA-bd_sf"/>
</dbReference>
<organism evidence="1 2">
    <name type="scientific">Mordavella massiliensis</name>
    <dbReference type="NCBI Taxonomy" id="1871024"/>
    <lineage>
        <taxon>Bacteria</taxon>
        <taxon>Bacillati</taxon>
        <taxon>Bacillota</taxon>
        <taxon>Clostridia</taxon>
        <taxon>Eubacteriales</taxon>
        <taxon>Clostridiaceae</taxon>
        <taxon>Mordavella</taxon>
    </lineage>
</organism>
<proteinExistence type="predicted"/>
<dbReference type="Proteomes" id="UP000713880">
    <property type="component" value="Unassembled WGS sequence"/>
</dbReference>
<dbReference type="InterPro" id="IPR036388">
    <property type="entry name" value="WH-like_DNA-bd_sf"/>
</dbReference>
<dbReference type="InterPro" id="IPR051797">
    <property type="entry name" value="TrmB-like"/>
</dbReference>
<keyword evidence="2" id="KW-1185">Reference proteome</keyword>
<dbReference type="PANTHER" id="PTHR34293">
    <property type="entry name" value="HTH-TYPE TRANSCRIPTIONAL REGULATOR TRMBL2"/>
    <property type="match status" value="1"/>
</dbReference>
<sequence>MEKTAYIERLMEFGLTRQEASIYQCLLGEGKMTGYEVAKQTGISRSNAYNSLASMTEKGASYLVEEGTTRKYVPVPVEEFCKNRIRRMEEARQWLEIHAPAEKSHVEGYITVEGARNILDKIRNILGKVDQRVYISCTRNYLLLLVRELEELRKAKKKVVIITDQPVNYEGARVYVGKSRGMQIGVIADSRYVLTGEYGDGSMNTCLYSGQKNFVELYKTALANEIKLLSIQEERKKA</sequence>
<dbReference type="SUPFAM" id="SSF46785">
    <property type="entry name" value="Winged helix' DNA-binding domain"/>
    <property type="match status" value="1"/>
</dbReference>
<dbReference type="PANTHER" id="PTHR34293:SF1">
    <property type="entry name" value="HTH-TYPE TRANSCRIPTIONAL REGULATOR TRMBL2"/>
    <property type="match status" value="1"/>
</dbReference>
<dbReference type="Gene3D" id="1.10.10.10">
    <property type="entry name" value="Winged helix-like DNA-binding domain superfamily/Winged helix DNA-binding domain"/>
    <property type="match status" value="1"/>
</dbReference>
<accession>A0A938XGZ6</accession>
<dbReference type="Pfam" id="PF01978">
    <property type="entry name" value="TrmB"/>
    <property type="match status" value="1"/>
</dbReference>
<dbReference type="EMBL" id="JACJLV010000055">
    <property type="protein sequence ID" value="MBM6827726.1"/>
    <property type="molecule type" value="Genomic_DNA"/>
</dbReference>
<protein>
    <submittedName>
        <fullName evidence="1">TrmB family transcriptional regulator</fullName>
    </submittedName>
</protein>
<comment type="caution">
    <text evidence="1">The sequence shown here is derived from an EMBL/GenBank/DDBJ whole genome shotgun (WGS) entry which is preliminary data.</text>
</comment>
<evidence type="ECO:0000313" key="2">
    <source>
        <dbReference type="Proteomes" id="UP000713880"/>
    </source>
</evidence>
<evidence type="ECO:0000313" key="1">
    <source>
        <dbReference type="EMBL" id="MBM6827726.1"/>
    </source>
</evidence>